<dbReference type="InterPro" id="IPR052529">
    <property type="entry name" value="Bact_Transport_Assoc"/>
</dbReference>
<organism evidence="3 4">
    <name type="scientific">Caulobacter vibrioides</name>
    <name type="common">Caulobacter crescentus</name>
    <dbReference type="NCBI Taxonomy" id="155892"/>
    <lineage>
        <taxon>Bacteria</taxon>
        <taxon>Pseudomonadati</taxon>
        <taxon>Pseudomonadota</taxon>
        <taxon>Alphaproteobacteria</taxon>
        <taxon>Caulobacterales</taxon>
        <taxon>Caulobacteraceae</taxon>
        <taxon>Caulobacter</taxon>
    </lineage>
</organism>
<comment type="caution">
    <text evidence="3">The sequence shown here is derived from an EMBL/GenBank/DDBJ whole genome shotgun (WGS) entry which is preliminary data.</text>
</comment>
<protein>
    <recommendedName>
        <fullName evidence="2">DUF418 domain-containing protein</fullName>
    </recommendedName>
</protein>
<sequence>MDGTPAAPARNLLIDTLRAFALIGVYMVHMFEQYEIYWAAPNQNLTHTIFTTFFMGKAFSLLTLCFGLSFFLLMDKADQRGSNFSGRFAWRMVVLALIGLAHSLVYRGDILMVLAPLGLLLIPFYRANTKVILAVAAILLAQPLLAFQIISAATGAGWANAAPHHWGDTGPAFYRDAALGPMLTWNVWQGQSFKWWFFIETGRLFQILALFLVGLSLGRAGVFDAPEKFVRQRRRALVALIVVALLARFGQAPLAALLPDATAAPMARKLLGNLMGGWFDVSVMGVYVLLIVEAYQGVGRKLLERLAPMGRMTLTFYVLQSLIWVPVFYGFGLGAWKWLPQGTALLLGLGFLVIQGAVAPLWFKRFHYGPLEWVWRAATFGTVKVPFMR</sequence>
<feature type="transmembrane region" description="Helical" evidence="1">
    <location>
        <begin position="12"/>
        <end position="29"/>
    </location>
</feature>
<dbReference type="AlphaFoldDB" id="A0A258DA11"/>
<keyword evidence="1" id="KW-0812">Transmembrane</keyword>
<accession>A0A258DA11</accession>
<dbReference type="PANTHER" id="PTHR30590:SF2">
    <property type="entry name" value="INNER MEMBRANE PROTEIN"/>
    <property type="match status" value="1"/>
</dbReference>
<feature type="transmembrane region" description="Helical" evidence="1">
    <location>
        <begin position="84"/>
        <end position="104"/>
    </location>
</feature>
<name>A0A258DA11_CAUVI</name>
<feature type="transmembrane region" description="Helical" evidence="1">
    <location>
        <begin position="278"/>
        <end position="295"/>
    </location>
</feature>
<dbReference type="Proteomes" id="UP000215616">
    <property type="component" value="Unassembled WGS sequence"/>
</dbReference>
<feature type="transmembrane region" description="Helical" evidence="1">
    <location>
        <begin position="195"/>
        <end position="215"/>
    </location>
</feature>
<keyword evidence="1" id="KW-0472">Membrane</keyword>
<feature type="domain" description="DUF418" evidence="2">
    <location>
        <begin position="217"/>
        <end position="381"/>
    </location>
</feature>
<dbReference type="EMBL" id="NCDQ01000077">
    <property type="protein sequence ID" value="OYX04446.1"/>
    <property type="molecule type" value="Genomic_DNA"/>
</dbReference>
<evidence type="ECO:0000313" key="4">
    <source>
        <dbReference type="Proteomes" id="UP000215616"/>
    </source>
</evidence>
<feature type="transmembrane region" description="Helical" evidence="1">
    <location>
        <begin position="132"/>
        <end position="150"/>
    </location>
</feature>
<dbReference type="PANTHER" id="PTHR30590">
    <property type="entry name" value="INNER MEMBRANE PROTEIN"/>
    <property type="match status" value="1"/>
</dbReference>
<keyword evidence="1" id="KW-1133">Transmembrane helix</keyword>
<evidence type="ECO:0000313" key="3">
    <source>
        <dbReference type="EMBL" id="OYX04446.1"/>
    </source>
</evidence>
<gene>
    <name evidence="3" type="ORF">B7Z12_06555</name>
</gene>
<evidence type="ECO:0000259" key="2">
    <source>
        <dbReference type="Pfam" id="PF04235"/>
    </source>
</evidence>
<feature type="transmembrane region" description="Helical" evidence="1">
    <location>
        <begin position="316"/>
        <end position="336"/>
    </location>
</feature>
<feature type="transmembrane region" description="Helical" evidence="1">
    <location>
        <begin position="236"/>
        <end position="258"/>
    </location>
</feature>
<feature type="transmembrane region" description="Helical" evidence="1">
    <location>
        <begin position="49"/>
        <end position="72"/>
    </location>
</feature>
<proteinExistence type="predicted"/>
<dbReference type="InterPro" id="IPR007349">
    <property type="entry name" value="DUF418"/>
</dbReference>
<evidence type="ECO:0000256" key="1">
    <source>
        <dbReference type="SAM" id="Phobius"/>
    </source>
</evidence>
<dbReference type="Pfam" id="PF04235">
    <property type="entry name" value="DUF418"/>
    <property type="match status" value="1"/>
</dbReference>
<feature type="transmembrane region" description="Helical" evidence="1">
    <location>
        <begin position="342"/>
        <end position="363"/>
    </location>
</feature>
<feature type="transmembrane region" description="Helical" evidence="1">
    <location>
        <begin position="110"/>
        <end position="125"/>
    </location>
</feature>
<reference evidence="3 4" key="1">
    <citation type="submission" date="2017-03" db="EMBL/GenBank/DDBJ databases">
        <title>Lifting the veil on microbial sulfur biogeochemistry in mining wastewaters.</title>
        <authorList>
            <person name="Kantor R.S."/>
            <person name="Colenbrander Nelson T."/>
            <person name="Marshall S."/>
            <person name="Bennett D."/>
            <person name="Apte S."/>
            <person name="Camacho D."/>
            <person name="Thomas B.C."/>
            <person name="Warren L.A."/>
            <person name="Banfield J.F."/>
        </authorList>
    </citation>
    <scope>NUCLEOTIDE SEQUENCE [LARGE SCALE GENOMIC DNA]</scope>
    <source>
        <strain evidence="3">32-67-7</strain>
    </source>
</reference>